<dbReference type="Gene3D" id="3.90.1720.10">
    <property type="entry name" value="endopeptidase domain like (from Nostoc punctiforme)"/>
    <property type="match status" value="1"/>
</dbReference>
<name>A0A7S1ZMB2_9STRA</name>
<gene>
    <name evidence="1" type="ORF">DBRI1063_LOCUS17484</name>
</gene>
<organism evidence="1">
    <name type="scientific">Ditylum brightwellii</name>
    <dbReference type="NCBI Taxonomy" id="49249"/>
    <lineage>
        <taxon>Eukaryota</taxon>
        <taxon>Sar</taxon>
        <taxon>Stramenopiles</taxon>
        <taxon>Ochrophyta</taxon>
        <taxon>Bacillariophyta</taxon>
        <taxon>Mediophyceae</taxon>
        <taxon>Lithodesmiophycidae</taxon>
        <taxon>Lithodesmiales</taxon>
        <taxon>Lithodesmiaceae</taxon>
        <taxon>Ditylum</taxon>
    </lineage>
</organism>
<accession>A0A7S1ZMB2</accession>
<reference evidence="1" key="1">
    <citation type="submission" date="2021-01" db="EMBL/GenBank/DDBJ databases">
        <authorList>
            <person name="Corre E."/>
            <person name="Pelletier E."/>
            <person name="Niang G."/>
            <person name="Scheremetjew M."/>
            <person name="Finn R."/>
            <person name="Kale V."/>
            <person name="Holt S."/>
            <person name="Cochrane G."/>
            <person name="Meng A."/>
            <person name="Brown T."/>
            <person name="Cohen L."/>
        </authorList>
    </citation>
    <scope>NUCLEOTIDE SEQUENCE</scope>
    <source>
        <strain evidence="1">Pop2</strain>
    </source>
</reference>
<protein>
    <submittedName>
        <fullName evidence="1">Uncharacterized protein</fullName>
    </submittedName>
</protein>
<dbReference type="EMBL" id="HBGN01027114">
    <property type="protein sequence ID" value="CAD9342761.1"/>
    <property type="molecule type" value="Transcribed_RNA"/>
</dbReference>
<proteinExistence type="predicted"/>
<dbReference type="AlphaFoldDB" id="A0A7S1ZMB2"/>
<sequence length="309" mass="34577">MSFFTRLSPQAKHKARFAAQVSLTILVPLVPLTYFHFRAIQSREDREKEVRTKIRVPSIQTVDELLIEKCQPGDVWLFDRRCENCVHVTEMINCVVGRSLLCGGDARDGKSSDGTFDHCGIVVPGPPKDDKSLYDPHNLYLLEATAGGGVTASPLLNRLEMTQSRTVLLLPLVSPGERRNDDDYEPSGKTEILKNNVAKHLISFQKKWTEEAEKQNYKDGHSTLGILGALGYVFGVQKASLAPTSPSAWLVVSALQEAGAAMNVTDRTAMETRVEDFLRDYRFHEKDTVRLRPGWKFLGPMAMRETGRS</sequence>
<evidence type="ECO:0000313" key="1">
    <source>
        <dbReference type="EMBL" id="CAD9342761.1"/>
    </source>
</evidence>